<evidence type="ECO:0000313" key="2">
    <source>
        <dbReference type="Proteomes" id="UP001212163"/>
    </source>
</evidence>
<sequence>MINEQGFIVAKKSRVVDKLAASIRQALRPVEFMSGFKGLPHD</sequence>
<gene>
    <name evidence="1" type="ORF">PSV3_00319</name>
</gene>
<evidence type="ECO:0000313" key="1">
    <source>
        <dbReference type="EMBL" id="WBF77020.1"/>
    </source>
</evidence>
<proteinExistence type="predicted"/>
<keyword evidence="2" id="KW-1185">Reference proteome</keyword>
<reference evidence="1 2" key="1">
    <citation type="submission" date="2022-10" db="EMBL/GenBank/DDBJ databases">
        <authorList>
            <person name="Li J.H."/>
            <person name="Ding Y.F."/>
            <person name="Wei Y.L."/>
        </authorList>
    </citation>
    <scope>NUCLEOTIDE SEQUENCE [LARGE SCALE GENOMIC DNA]</scope>
</reference>
<dbReference type="Proteomes" id="UP001212163">
    <property type="component" value="Segment"/>
</dbReference>
<dbReference type="EMBL" id="OP712479">
    <property type="protein sequence ID" value="WBF77020.1"/>
    <property type="molecule type" value="Genomic_DNA"/>
</dbReference>
<organism evidence="1 2">
    <name type="scientific">Pseudomonas phage PSV3</name>
    <dbReference type="NCBI Taxonomy" id="3003632"/>
    <lineage>
        <taxon>Viruses</taxon>
        <taxon>Duplodnaviria</taxon>
        <taxon>Heunggongvirae</taxon>
        <taxon>Uroviricota</taxon>
        <taxon>Caudoviricetes</taxon>
        <taxon>Jondennisvirinae</taxon>
        <taxon>Septimatrevirus</taxon>
    </lineage>
</organism>
<protein>
    <submittedName>
        <fullName evidence="1">Uncharacterized protein</fullName>
    </submittedName>
</protein>
<name>A0AAE9VX93_9CAUD</name>
<accession>A0AAE9VX93</accession>